<feature type="transmembrane region" description="Helical" evidence="9">
    <location>
        <begin position="6"/>
        <end position="24"/>
    </location>
</feature>
<keyword evidence="3 9" id="KW-0812">Transmembrane</keyword>
<keyword evidence="2" id="KW-1003">Cell membrane</keyword>
<reference evidence="11 12" key="1">
    <citation type="submission" date="2018-06" db="EMBL/GenBank/DDBJ databases">
        <authorList>
            <consortium name="Pathogen Informatics"/>
            <person name="Doyle S."/>
        </authorList>
    </citation>
    <scope>NUCLEOTIDE SEQUENCE [LARGE SCALE GENOMIC DNA]</scope>
    <source>
        <strain evidence="11 12">NCTC12413</strain>
    </source>
</reference>
<protein>
    <recommendedName>
        <fullName evidence="8">Holin-like protein CidB</fullName>
    </recommendedName>
</protein>
<evidence type="ECO:0000256" key="9">
    <source>
        <dbReference type="SAM" id="Phobius"/>
    </source>
</evidence>
<evidence type="ECO:0000313" key="12">
    <source>
        <dbReference type="Proteomes" id="UP000254956"/>
    </source>
</evidence>
<evidence type="ECO:0000256" key="4">
    <source>
        <dbReference type="ARBA" id="ARBA00022989"/>
    </source>
</evidence>
<evidence type="ECO:0000313" key="11">
    <source>
        <dbReference type="EMBL" id="SUJ30215.1"/>
    </source>
</evidence>
<dbReference type="OrthoDB" id="9811701at2"/>
<dbReference type="PANTHER" id="PTHR30249:SF17">
    <property type="entry name" value="HOLIN-LIKE PROTEIN CIDB"/>
    <property type="match status" value="1"/>
</dbReference>
<evidence type="ECO:0000256" key="7">
    <source>
        <dbReference type="ARBA" id="ARBA00038265"/>
    </source>
</evidence>
<sequence length="228" mass="25420">MVVLKAIFMILLTVLTYIISRKLQIKYKNPLLNPSLISAILIITILVLLNLDYSDYMAGGKWINYMLNCTVVSLALPLYKYWETIKRHAKVIFTSVLVSTLINFFLIYLTLKVFGYSKEIIVTLLPKSITAAVGLQVSHQLGGIDAIAVMFITFTGIIGSMFGEYFINIFKFKNSIARGLFYGNSAHGFGTAKAFEFDIEDGTFSSIGMILTAVLSSIIIPILVLILY</sequence>
<dbReference type="GO" id="GO:0005886">
    <property type="term" value="C:plasma membrane"/>
    <property type="evidence" value="ECO:0007669"/>
    <property type="project" value="UniProtKB-SubCell"/>
</dbReference>
<gene>
    <name evidence="11" type="primary">cidB_2</name>
    <name evidence="10" type="synonym">cidB_1</name>
    <name evidence="11" type="ORF">NCTC12413_02661</name>
    <name evidence="10" type="ORF">SAR03_04100</name>
</gene>
<dbReference type="EMBL" id="BKAV01000002">
    <property type="protein sequence ID" value="GEP99372.1"/>
    <property type="molecule type" value="Genomic_DNA"/>
</dbReference>
<dbReference type="STRING" id="1212545.SARL_09382"/>
<evidence type="ECO:0000256" key="1">
    <source>
        <dbReference type="ARBA" id="ARBA00004651"/>
    </source>
</evidence>
<feature type="transmembrane region" description="Helical" evidence="9">
    <location>
        <begin position="91"/>
        <end position="111"/>
    </location>
</feature>
<comment type="subcellular location">
    <subcellularLocation>
        <location evidence="1">Cell membrane</location>
        <topology evidence="1">Multi-pass membrane protein</topology>
    </subcellularLocation>
</comment>
<dbReference type="PANTHER" id="PTHR30249">
    <property type="entry name" value="PUTATIVE SEROTONIN TRANSPORTER"/>
    <property type="match status" value="1"/>
</dbReference>
<organism evidence="11 12">
    <name type="scientific">Staphylococcus arlettae</name>
    <dbReference type="NCBI Taxonomy" id="29378"/>
    <lineage>
        <taxon>Bacteria</taxon>
        <taxon>Bacillati</taxon>
        <taxon>Bacillota</taxon>
        <taxon>Bacilli</taxon>
        <taxon>Bacillales</taxon>
        <taxon>Staphylococcaceae</taxon>
        <taxon>Staphylococcus</taxon>
    </lineage>
</organism>
<name>A0A380CVH8_9STAP</name>
<dbReference type="Proteomes" id="UP000321598">
    <property type="component" value="Unassembled WGS sequence"/>
</dbReference>
<dbReference type="RefSeq" id="WP_103388649.1">
    <property type="nucleotide sequence ID" value="NZ_BKAV01000002.1"/>
</dbReference>
<evidence type="ECO:0000256" key="8">
    <source>
        <dbReference type="ARBA" id="ARBA00039710"/>
    </source>
</evidence>
<evidence type="ECO:0000256" key="5">
    <source>
        <dbReference type="ARBA" id="ARBA00023136"/>
    </source>
</evidence>
<keyword evidence="13" id="KW-1185">Reference proteome</keyword>
<feature type="transmembrane region" description="Helical" evidence="9">
    <location>
        <begin position="146"/>
        <end position="167"/>
    </location>
</feature>
<feature type="transmembrane region" description="Helical" evidence="9">
    <location>
        <begin position="207"/>
        <end position="227"/>
    </location>
</feature>
<dbReference type="Pfam" id="PF04172">
    <property type="entry name" value="LrgB"/>
    <property type="match status" value="1"/>
</dbReference>
<dbReference type="InterPro" id="IPR007300">
    <property type="entry name" value="CidB/LrgB"/>
</dbReference>
<feature type="transmembrane region" description="Helical" evidence="9">
    <location>
        <begin position="31"/>
        <end position="50"/>
    </location>
</feature>
<keyword evidence="4 9" id="KW-1133">Transmembrane helix</keyword>
<evidence type="ECO:0000256" key="2">
    <source>
        <dbReference type="ARBA" id="ARBA00022475"/>
    </source>
</evidence>
<reference evidence="10 13" key="2">
    <citation type="submission" date="2019-07" db="EMBL/GenBank/DDBJ databases">
        <title>Whole genome shotgun sequence of Staphylococcus arlettae NBRC 109765.</title>
        <authorList>
            <person name="Hosoyama A."/>
            <person name="Uohara A."/>
            <person name="Ohji S."/>
            <person name="Ichikawa N."/>
        </authorList>
    </citation>
    <scope>NUCLEOTIDE SEQUENCE [LARGE SCALE GENOMIC DNA]</scope>
    <source>
        <strain evidence="10 13">NBRC 109765</strain>
    </source>
</reference>
<evidence type="ECO:0000256" key="3">
    <source>
        <dbReference type="ARBA" id="ARBA00022692"/>
    </source>
</evidence>
<evidence type="ECO:0000256" key="6">
    <source>
        <dbReference type="ARBA" id="ARBA00037291"/>
    </source>
</evidence>
<evidence type="ECO:0000313" key="10">
    <source>
        <dbReference type="EMBL" id="GEP99372.1"/>
    </source>
</evidence>
<dbReference type="AlphaFoldDB" id="A0A380CVH8"/>
<dbReference type="Proteomes" id="UP000254956">
    <property type="component" value="Unassembled WGS sequence"/>
</dbReference>
<evidence type="ECO:0000313" key="13">
    <source>
        <dbReference type="Proteomes" id="UP000321598"/>
    </source>
</evidence>
<comment type="function">
    <text evidence="6">Increases the activity of extracellular murein hydrolases possibly by mediating their export via hole formation. Inhibited by the antiholin-like proteins LrgAB. In an unstressed cell, the LrgAB products probably inhibit the function of the CidAB proteins. When a cell is stressed by the addition of antibiotics or by other factors in the environment, the CidAB proteins possibly oligomerize within the bacterial cell membrane, creating lesions that disrupt the proton motive force, which in turn results in loss of cell viability. These lesions are also hypothesized to regulate the subsequent cell lysis by either allowing the murein hydrolases access to the cell wall substrate and/or regulating their activity by a possible change in the cell wall pH that results from loss of membrane potential.</text>
</comment>
<proteinExistence type="inferred from homology"/>
<accession>A0A380CVH8</accession>
<dbReference type="EMBL" id="UGZE01000001">
    <property type="protein sequence ID" value="SUJ30215.1"/>
    <property type="molecule type" value="Genomic_DNA"/>
</dbReference>
<keyword evidence="5 9" id="KW-0472">Membrane</keyword>
<comment type="similarity">
    <text evidence="7">Belongs to the CidB/LrgB family. CidB subfamily.</text>
</comment>